<evidence type="ECO:0000256" key="2">
    <source>
        <dbReference type="ARBA" id="ARBA00022723"/>
    </source>
</evidence>
<evidence type="ECO:0000256" key="3">
    <source>
        <dbReference type="ARBA" id="ARBA00022759"/>
    </source>
</evidence>
<proteinExistence type="predicted"/>
<reference evidence="10 11" key="1">
    <citation type="submission" date="2021-03" db="EMBL/GenBank/DDBJ databases">
        <authorList>
            <person name="Lee D.-H."/>
        </authorList>
    </citation>
    <scope>NUCLEOTIDE SEQUENCE [LARGE SCALE GENOMIC DNA]</scope>
    <source>
        <strain evidence="10 11">MMS20-R2-23</strain>
    </source>
</reference>
<evidence type="ECO:0000256" key="1">
    <source>
        <dbReference type="ARBA" id="ARBA00022722"/>
    </source>
</evidence>
<evidence type="ECO:0000256" key="5">
    <source>
        <dbReference type="ARBA" id="ARBA00022842"/>
    </source>
</evidence>
<dbReference type="InterPro" id="IPR042206">
    <property type="entry name" value="CRISPR-assoc_Cas1_C"/>
</dbReference>
<keyword evidence="11" id="KW-1185">Reference proteome</keyword>
<evidence type="ECO:0000256" key="9">
    <source>
        <dbReference type="ARBA" id="ARBA00038592"/>
    </source>
</evidence>
<keyword evidence="2" id="KW-0479">Metal-binding</keyword>
<organism evidence="10 11">
    <name type="scientific">Micromonospora antibiotica</name>
    <dbReference type="NCBI Taxonomy" id="2807623"/>
    <lineage>
        <taxon>Bacteria</taxon>
        <taxon>Bacillati</taxon>
        <taxon>Actinomycetota</taxon>
        <taxon>Actinomycetes</taxon>
        <taxon>Micromonosporales</taxon>
        <taxon>Micromonosporaceae</taxon>
        <taxon>Micromonospora</taxon>
    </lineage>
</organism>
<dbReference type="InterPro" id="IPR002729">
    <property type="entry name" value="CRISPR-assoc_Cas1"/>
</dbReference>
<keyword evidence="3 10" id="KW-0255">Endonuclease</keyword>
<evidence type="ECO:0000256" key="7">
    <source>
        <dbReference type="ARBA" id="ARBA00023125"/>
    </source>
</evidence>
<name>A0ABS3V7F6_9ACTN</name>
<keyword evidence="1" id="KW-0540">Nuclease</keyword>
<dbReference type="EMBL" id="JAGFWR010000004">
    <property type="protein sequence ID" value="MBO4161462.1"/>
    <property type="molecule type" value="Genomic_DNA"/>
</dbReference>
<dbReference type="NCBIfam" id="TIGR00287">
    <property type="entry name" value="cas1"/>
    <property type="match status" value="1"/>
</dbReference>
<comment type="caution">
    <text evidence="10">The sequence shown here is derived from an EMBL/GenBank/DDBJ whole genome shotgun (WGS) entry which is preliminary data.</text>
</comment>
<evidence type="ECO:0000256" key="6">
    <source>
        <dbReference type="ARBA" id="ARBA00023118"/>
    </source>
</evidence>
<protein>
    <submittedName>
        <fullName evidence="10">CRISPR-associated endonuclease Cas1</fullName>
    </submittedName>
</protein>
<evidence type="ECO:0000256" key="8">
    <source>
        <dbReference type="ARBA" id="ARBA00023211"/>
    </source>
</evidence>
<sequence>MHSMLAHGIPLILLSSTGRPLGRLEPPTAGHIAARLRQLDRHRDPAARLDLARVIIPAKIANQATLLRRRAKRSGDPETVWAAVTRLAEFEQAAGAATDLAQLLGIEGAAAGAYFRAIRVITPVEYGFAARDRSRRDVINALINYCSALLRETVHGAIIAAGLDPYLSFLHTPSRGRPTLAFDLMEEWRPALLENTVLAILGLRTVTDADFDGTRLTPGATSALISRYQARLAMPAREWPTPADQPTYHQLVRRQALRLRGWLLGEQTQYRPFRWR</sequence>
<dbReference type="GO" id="GO:0004519">
    <property type="term" value="F:endonuclease activity"/>
    <property type="evidence" value="ECO:0007669"/>
    <property type="project" value="UniProtKB-KW"/>
</dbReference>
<dbReference type="PANTHER" id="PTHR34353:SF2">
    <property type="entry name" value="CRISPR-ASSOCIATED ENDONUCLEASE CAS1 1"/>
    <property type="match status" value="1"/>
</dbReference>
<keyword evidence="8" id="KW-0464">Manganese</keyword>
<keyword evidence="7" id="KW-0238">DNA-binding</keyword>
<keyword evidence="5" id="KW-0460">Magnesium</keyword>
<dbReference type="Gene3D" id="1.20.120.920">
    <property type="entry name" value="CRISPR-associated endonuclease Cas1, C-terminal domain"/>
    <property type="match status" value="1"/>
</dbReference>
<evidence type="ECO:0000256" key="4">
    <source>
        <dbReference type="ARBA" id="ARBA00022801"/>
    </source>
</evidence>
<dbReference type="Pfam" id="PF01867">
    <property type="entry name" value="Cas_Cas1"/>
    <property type="match status" value="1"/>
</dbReference>
<evidence type="ECO:0000313" key="11">
    <source>
        <dbReference type="Proteomes" id="UP000671399"/>
    </source>
</evidence>
<dbReference type="CDD" id="cd09634">
    <property type="entry name" value="Cas1_I-II-III"/>
    <property type="match status" value="1"/>
</dbReference>
<comment type="subunit">
    <text evidence="9">Homodimer, forms a heterotetramer with a Cas2 homodimer.</text>
</comment>
<dbReference type="Proteomes" id="UP000671399">
    <property type="component" value="Unassembled WGS sequence"/>
</dbReference>
<dbReference type="RefSeq" id="WP_208567106.1">
    <property type="nucleotide sequence ID" value="NZ_JAGFWR010000004.1"/>
</dbReference>
<accession>A0ABS3V7F6</accession>
<gene>
    <name evidence="10" type="primary">cas1</name>
    <name evidence="10" type="ORF">JQN83_11655</name>
</gene>
<keyword evidence="4" id="KW-0378">Hydrolase</keyword>
<evidence type="ECO:0000313" key="10">
    <source>
        <dbReference type="EMBL" id="MBO4161462.1"/>
    </source>
</evidence>
<dbReference type="PANTHER" id="PTHR34353">
    <property type="entry name" value="CRISPR-ASSOCIATED ENDONUCLEASE CAS1 1"/>
    <property type="match status" value="1"/>
</dbReference>
<keyword evidence="6" id="KW-0051">Antiviral defense</keyword>
<dbReference type="InterPro" id="IPR050646">
    <property type="entry name" value="Cas1"/>
</dbReference>